<dbReference type="SUPFAM" id="SSF46689">
    <property type="entry name" value="Homeodomain-like"/>
    <property type="match status" value="1"/>
</dbReference>
<feature type="domain" description="HTH tetR-type" evidence="3">
    <location>
        <begin position="4"/>
        <end position="64"/>
    </location>
</feature>
<evidence type="ECO:0000256" key="2">
    <source>
        <dbReference type="PROSITE-ProRule" id="PRU00335"/>
    </source>
</evidence>
<dbReference type="AlphaFoldDB" id="A0A9D1VGR8"/>
<dbReference type="Pfam" id="PF00440">
    <property type="entry name" value="TetR_N"/>
    <property type="match status" value="1"/>
</dbReference>
<dbReference type="InterPro" id="IPR050624">
    <property type="entry name" value="HTH-type_Tx_Regulator"/>
</dbReference>
<dbReference type="GO" id="GO:0003677">
    <property type="term" value="F:DNA binding"/>
    <property type="evidence" value="ECO:0007669"/>
    <property type="project" value="UniProtKB-UniRule"/>
</dbReference>
<gene>
    <name evidence="4" type="ORF">H9856_00815</name>
</gene>
<evidence type="ECO:0000313" key="4">
    <source>
        <dbReference type="EMBL" id="HIX34949.1"/>
    </source>
</evidence>
<evidence type="ECO:0000259" key="3">
    <source>
        <dbReference type="PROSITE" id="PS50977"/>
    </source>
</evidence>
<dbReference type="PROSITE" id="PS50977">
    <property type="entry name" value="HTH_TETR_2"/>
    <property type="match status" value="1"/>
</dbReference>
<dbReference type="InterPro" id="IPR009057">
    <property type="entry name" value="Homeodomain-like_sf"/>
</dbReference>
<reference evidence="4" key="1">
    <citation type="journal article" date="2021" name="PeerJ">
        <title>Extensive microbial diversity within the chicken gut microbiome revealed by metagenomics and culture.</title>
        <authorList>
            <person name="Gilroy R."/>
            <person name="Ravi A."/>
            <person name="Getino M."/>
            <person name="Pursley I."/>
            <person name="Horton D.L."/>
            <person name="Alikhan N.F."/>
            <person name="Baker D."/>
            <person name="Gharbi K."/>
            <person name="Hall N."/>
            <person name="Watson M."/>
            <person name="Adriaenssens E.M."/>
            <person name="Foster-Nyarko E."/>
            <person name="Jarju S."/>
            <person name="Secka A."/>
            <person name="Antonio M."/>
            <person name="Oren A."/>
            <person name="Chaudhuri R.R."/>
            <person name="La Ragione R."/>
            <person name="Hildebrand F."/>
            <person name="Pallen M.J."/>
        </authorList>
    </citation>
    <scope>NUCLEOTIDE SEQUENCE</scope>
    <source>
        <strain evidence="4">ChiSxjej3B15-572</strain>
    </source>
</reference>
<comment type="caution">
    <text evidence="4">The sequence shown here is derived from an EMBL/GenBank/DDBJ whole genome shotgun (WGS) entry which is preliminary data.</text>
</comment>
<dbReference type="InterPro" id="IPR001647">
    <property type="entry name" value="HTH_TetR"/>
</dbReference>
<dbReference type="EMBL" id="DXFH01000001">
    <property type="protein sequence ID" value="HIX34949.1"/>
    <property type="molecule type" value="Genomic_DNA"/>
</dbReference>
<dbReference type="PANTHER" id="PTHR43479:SF16">
    <property type="entry name" value="HTH TETR-TYPE DOMAIN-CONTAINING PROTEIN"/>
    <property type="match status" value="1"/>
</dbReference>
<protein>
    <submittedName>
        <fullName evidence="4">TetR/AcrR family transcriptional regulator</fullName>
    </submittedName>
</protein>
<evidence type="ECO:0000256" key="1">
    <source>
        <dbReference type="ARBA" id="ARBA00023125"/>
    </source>
</evidence>
<sequence>MKGNRTVRDFENALENLLEKHQFAHLTVDQICNEALLHRSSFYRYFHDKYDLLEHLIDTRVRDIIDGALSESDLIESGVNYIDTHKKIFRNVTDSGPNRTLFSELMRIISEVIINRSKAQPTDTIGKMIQHSNNPELLAYSISGSFMGACFWWQTKNYNVPKQEVVTFARQAVMALSSGDNSLNKGGIQHVGND</sequence>
<name>A0A9D1VGR8_9LACO</name>
<evidence type="ECO:0000313" key="5">
    <source>
        <dbReference type="Proteomes" id="UP000824231"/>
    </source>
</evidence>
<feature type="DNA-binding region" description="H-T-H motif" evidence="2">
    <location>
        <begin position="27"/>
        <end position="46"/>
    </location>
</feature>
<accession>A0A9D1VGR8</accession>
<dbReference type="PANTHER" id="PTHR43479">
    <property type="entry name" value="ACREF/ENVCD OPERON REPRESSOR-RELATED"/>
    <property type="match status" value="1"/>
</dbReference>
<dbReference type="Proteomes" id="UP000824231">
    <property type="component" value="Unassembled WGS sequence"/>
</dbReference>
<organism evidence="4 5">
    <name type="scientific">Candidatus Limosilactobacillus merdigallinarum</name>
    <dbReference type="NCBI Taxonomy" id="2838652"/>
    <lineage>
        <taxon>Bacteria</taxon>
        <taxon>Bacillati</taxon>
        <taxon>Bacillota</taxon>
        <taxon>Bacilli</taxon>
        <taxon>Lactobacillales</taxon>
        <taxon>Lactobacillaceae</taxon>
        <taxon>Limosilactobacillus</taxon>
    </lineage>
</organism>
<dbReference type="Gene3D" id="1.10.357.10">
    <property type="entry name" value="Tetracycline Repressor, domain 2"/>
    <property type="match status" value="1"/>
</dbReference>
<proteinExistence type="predicted"/>
<keyword evidence="1 2" id="KW-0238">DNA-binding</keyword>
<reference evidence="4" key="2">
    <citation type="submission" date="2021-04" db="EMBL/GenBank/DDBJ databases">
        <authorList>
            <person name="Gilroy R."/>
        </authorList>
    </citation>
    <scope>NUCLEOTIDE SEQUENCE</scope>
    <source>
        <strain evidence="4">ChiSxjej3B15-572</strain>
    </source>
</reference>